<sequence>MPFLKEKEIPLFPVTRKFRIISDPPAFVTRRQLTITPAYALTDFKAQGPTLQNVVVDIGKPQTSG</sequence>
<evidence type="ECO:0000313" key="1">
    <source>
        <dbReference type="EMBL" id="KAF8440407.1"/>
    </source>
</evidence>
<dbReference type="AlphaFoldDB" id="A0AAD4BUP3"/>
<gene>
    <name evidence="1" type="ORF">L210DRAFT_3448403</name>
</gene>
<organism evidence="1 2">
    <name type="scientific">Boletus edulis BED1</name>
    <dbReference type="NCBI Taxonomy" id="1328754"/>
    <lineage>
        <taxon>Eukaryota</taxon>
        <taxon>Fungi</taxon>
        <taxon>Dikarya</taxon>
        <taxon>Basidiomycota</taxon>
        <taxon>Agaricomycotina</taxon>
        <taxon>Agaricomycetes</taxon>
        <taxon>Agaricomycetidae</taxon>
        <taxon>Boletales</taxon>
        <taxon>Boletineae</taxon>
        <taxon>Boletaceae</taxon>
        <taxon>Boletoideae</taxon>
        <taxon>Boletus</taxon>
    </lineage>
</organism>
<accession>A0AAD4BUP3</accession>
<reference evidence="1" key="2">
    <citation type="journal article" date="2020" name="Nat. Commun.">
        <title>Large-scale genome sequencing of mycorrhizal fungi provides insights into the early evolution of symbiotic traits.</title>
        <authorList>
            <person name="Miyauchi S."/>
            <person name="Kiss E."/>
            <person name="Kuo A."/>
            <person name="Drula E."/>
            <person name="Kohler A."/>
            <person name="Sanchez-Garcia M."/>
            <person name="Morin E."/>
            <person name="Andreopoulos B."/>
            <person name="Barry K.W."/>
            <person name="Bonito G."/>
            <person name="Buee M."/>
            <person name="Carver A."/>
            <person name="Chen C."/>
            <person name="Cichocki N."/>
            <person name="Clum A."/>
            <person name="Culley D."/>
            <person name="Crous P.W."/>
            <person name="Fauchery L."/>
            <person name="Girlanda M."/>
            <person name="Hayes R.D."/>
            <person name="Keri Z."/>
            <person name="LaButti K."/>
            <person name="Lipzen A."/>
            <person name="Lombard V."/>
            <person name="Magnuson J."/>
            <person name="Maillard F."/>
            <person name="Murat C."/>
            <person name="Nolan M."/>
            <person name="Ohm R.A."/>
            <person name="Pangilinan J."/>
            <person name="Pereira M.F."/>
            <person name="Perotto S."/>
            <person name="Peter M."/>
            <person name="Pfister S."/>
            <person name="Riley R."/>
            <person name="Sitrit Y."/>
            <person name="Stielow J.B."/>
            <person name="Szollosi G."/>
            <person name="Zifcakova L."/>
            <person name="Stursova M."/>
            <person name="Spatafora J.W."/>
            <person name="Tedersoo L."/>
            <person name="Vaario L.M."/>
            <person name="Yamada A."/>
            <person name="Yan M."/>
            <person name="Wang P."/>
            <person name="Xu J."/>
            <person name="Bruns T."/>
            <person name="Baldrian P."/>
            <person name="Vilgalys R."/>
            <person name="Dunand C."/>
            <person name="Henrissat B."/>
            <person name="Grigoriev I.V."/>
            <person name="Hibbett D."/>
            <person name="Nagy L.G."/>
            <person name="Martin F.M."/>
        </authorList>
    </citation>
    <scope>NUCLEOTIDE SEQUENCE</scope>
    <source>
        <strain evidence="1">BED1</strain>
    </source>
</reference>
<proteinExistence type="predicted"/>
<dbReference type="Proteomes" id="UP001194468">
    <property type="component" value="Unassembled WGS sequence"/>
</dbReference>
<reference evidence="1" key="1">
    <citation type="submission" date="2019-10" db="EMBL/GenBank/DDBJ databases">
        <authorList>
            <consortium name="DOE Joint Genome Institute"/>
            <person name="Kuo A."/>
            <person name="Miyauchi S."/>
            <person name="Kiss E."/>
            <person name="Drula E."/>
            <person name="Kohler A."/>
            <person name="Sanchez-Garcia M."/>
            <person name="Andreopoulos B."/>
            <person name="Barry K.W."/>
            <person name="Bonito G."/>
            <person name="Buee M."/>
            <person name="Carver A."/>
            <person name="Chen C."/>
            <person name="Cichocki N."/>
            <person name="Clum A."/>
            <person name="Culley D."/>
            <person name="Crous P.W."/>
            <person name="Fauchery L."/>
            <person name="Girlanda M."/>
            <person name="Hayes R."/>
            <person name="Keri Z."/>
            <person name="LaButti K."/>
            <person name="Lipzen A."/>
            <person name="Lombard V."/>
            <person name="Magnuson J."/>
            <person name="Maillard F."/>
            <person name="Morin E."/>
            <person name="Murat C."/>
            <person name="Nolan M."/>
            <person name="Ohm R."/>
            <person name="Pangilinan J."/>
            <person name="Pereira M."/>
            <person name="Perotto S."/>
            <person name="Peter M."/>
            <person name="Riley R."/>
            <person name="Sitrit Y."/>
            <person name="Stielow B."/>
            <person name="Szollosi G."/>
            <person name="Zifcakova L."/>
            <person name="Stursova M."/>
            <person name="Spatafora J.W."/>
            <person name="Tedersoo L."/>
            <person name="Vaario L.-M."/>
            <person name="Yamada A."/>
            <person name="Yan M."/>
            <person name="Wang P."/>
            <person name="Xu J."/>
            <person name="Bruns T."/>
            <person name="Baldrian P."/>
            <person name="Vilgalys R."/>
            <person name="Henrissat B."/>
            <person name="Grigoriev I.V."/>
            <person name="Hibbett D."/>
            <person name="Nagy L.G."/>
            <person name="Martin F.M."/>
        </authorList>
    </citation>
    <scope>NUCLEOTIDE SEQUENCE</scope>
    <source>
        <strain evidence="1">BED1</strain>
    </source>
</reference>
<dbReference type="EMBL" id="WHUW01000012">
    <property type="protein sequence ID" value="KAF8440407.1"/>
    <property type="molecule type" value="Genomic_DNA"/>
</dbReference>
<protein>
    <submittedName>
        <fullName evidence="1">Uncharacterized protein</fullName>
    </submittedName>
</protein>
<evidence type="ECO:0000313" key="2">
    <source>
        <dbReference type="Proteomes" id="UP001194468"/>
    </source>
</evidence>
<name>A0AAD4BUP3_BOLED</name>
<keyword evidence="2" id="KW-1185">Reference proteome</keyword>
<comment type="caution">
    <text evidence="1">The sequence shown here is derived from an EMBL/GenBank/DDBJ whole genome shotgun (WGS) entry which is preliminary data.</text>
</comment>